<feature type="binding site" evidence="2">
    <location>
        <begin position="332"/>
        <end position="339"/>
    </location>
    <ligand>
        <name>ATP</name>
        <dbReference type="ChEBI" id="CHEBI:30616"/>
    </ligand>
</feature>
<comment type="caution">
    <text evidence="5">The sequence shown here is derived from an EMBL/GenBank/DDBJ whole genome shotgun (WGS) entry which is preliminary data.</text>
</comment>
<dbReference type="InterPro" id="IPR040198">
    <property type="entry name" value="Fido_containing"/>
</dbReference>
<dbReference type="PANTHER" id="PTHR13504:SF38">
    <property type="entry name" value="FIDO DOMAIN-CONTAINING PROTEIN"/>
    <property type="match status" value="1"/>
</dbReference>
<evidence type="ECO:0000259" key="3">
    <source>
        <dbReference type="PROSITE" id="PS51459"/>
    </source>
</evidence>
<proteinExistence type="predicted"/>
<organism evidence="5 6">
    <name type="scientific">Komagataeibacter intermedius AF2</name>
    <dbReference type="NCBI Taxonomy" id="1458464"/>
    <lineage>
        <taxon>Bacteria</taxon>
        <taxon>Pseudomonadati</taxon>
        <taxon>Pseudomonadota</taxon>
        <taxon>Alphaproteobacteria</taxon>
        <taxon>Acetobacterales</taxon>
        <taxon>Acetobacteraceae</taxon>
        <taxon>Komagataeibacter</taxon>
    </lineage>
</organism>
<evidence type="ECO:0000313" key="4">
    <source>
        <dbReference type="EMBL" id="KPH87832.1"/>
    </source>
</evidence>
<evidence type="ECO:0000256" key="2">
    <source>
        <dbReference type="PIRSR" id="PIRSR640198-2"/>
    </source>
</evidence>
<feature type="domain" description="Fido" evidence="3">
    <location>
        <begin position="243"/>
        <end position="398"/>
    </location>
</feature>
<evidence type="ECO:0000313" key="6">
    <source>
        <dbReference type="Proteomes" id="UP000031553"/>
    </source>
</evidence>
<keyword evidence="2" id="KW-0067">ATP-binding</keyword>
<protein>
    <submittedName>
        <fullName evidence="5">Filamentation induced by cAMP protein Fic</fullName>
    </submittedName>
</protein>
<dbReference type="Proteomes" id="UP000031553">
    <property type="component" value="Unassembled WGS sequence"/>
</dbReference>
<dbReference type="EMBL" id="JUFX02000098">
    <property type="protein sequence ID" value="KPH87832.1"/>
    <property type="molecule type" value="Genomic_DNA"/>
</dbReference>
<dbReference type="EMBL" id="JUFX02000038">
    <property type="protein sequence ID" value="KPH88362.1"/>
    <property type="molecule type" value="Genomic_DNA"/>
</dbReference>
<dbReference type="PROSITE" id="PS51459">
    <property type="entry name" value="FIDO"/>
    <property type="match status" value="1"/>
</dbReference>
<name>A0A0C1VF61_9PROT</name>
<dbReference type="RefSeq" id="WP_034931160.1">
    <property type="nucleotide sequence ID" value="NZ_JUFX02000038.1"/>
</dbReference>
<dbReference type="OrthoDB" id="9813719at2"/>
<dbReference type="Pfam" id="PF02661">
    <property type="entry name" value="Fic"/>
    <property type="match status" value="1"/>
</dbReference>
<dbReference type="Gene3D" id="1.10.3290.10">
    <property type="entry name" value="Fido-like domain"/>
    <property type="match status" value="1"/>
</dbReference>
<evidence type="ECO:0000256" key="1">
    <source>
        <dbReference type="PIRSR" id="PIRSR640198-1"/>
    </source>
</evidence>
<accession>A0A0C1VF61</accession>
<evidence type="ECO:0000313" key="5">
    <source>
        <dbReference type="EMBL" id="KPH88362.1"/>
    </source>
</evidence>
<reference evidence="5 6" key="1">
    <citation type="submission" date="2015-07" db="EMBL/GenBank/DDBJ databases">
        <title>Draft Genome Sequence of Komagataeibacter intermedius Strain AF2, Isolated from Kombucha Tea.</title>
        <authorList>
            <person name="Santos R.A."/>
            <person name="Berretta A.A."/>
            <person name="Barud H.S."/>
            <person name="Ribeiro S.J."/>
            <person name="Gonzalez-Garcia L.N."/>
            <person name="Zucchi T.D."/>
            <person name="Goldman G.H."/>
            <person name="Riano-Pachon D.M."/>
        </authorList>
    </citation>
    <scope>NUCLEOTIDE SEQUENCE [LARGE SCALE GENOMIC DNA]</scope>
    <source>
        <strain evidence="5 6">AF2</strain>
    </source>
</reference>
<dbReference type="SUPFAM" id="SSF140931">
    <property type="entry name" value="Fic-like"/>
    <property type="match status" value="1"/>
</dbReference>
<dbReference type="InterPro" id="IPR036597">
    <property type="entry name" value="Fido-like_dom_sf"/>
</dbReference>
<dbReference type="InterPro" id="IPR003812">
    <property type="entry name" value="Fido"/>
</dbReference>
<dbReference type="GO" id="GO:0005524">
    <property type="term" value="F:ATP binding"/>
    <property type="evidence" value="ECO:0007669"/>
    <property type="project" value="UniProtKB-KW"/>
</dbReference>
<gene>
    <name evidence="5" type="ORF">GLUCOINTEAF2_0203844</name>
    <name evidence="4" type="ORF">GLUCOINTEAF2_0204062</name>
</gene>
<dbReference type="AlphaFoldDB" id="A0A0C1VF61"/>
<keyword evidence="2" id="KW-0547">Nucleotide-binding</keyword>
<sequence>MTDVERSTLLGGRWLGDNFGIDPCCGFPVTSTVGSRRESRHHGFESYEVYPESMRPVETPAGHLQFHLRYEPTNLELLARVFEASGPDFVRVWIEREPTGQYARRAAFLYEFLTGLELETETAVGGNYVSALNDKLVVTANQNQAINIKKWHVRDNMPGTRYFCPSIRKSRPLELAAGFDIAARYTRLQEDFGDDMLARAAVWLTNRESKASFAIEGEADQTDKISLFSHVLATRTGKGAIPLLGPALVELQKDIIGSKTFISSFGPRKSPVFVGENTIRGEVVHYVAPPPEDLKNMLDGLAVFLEKTQGQSPILRAAVASFGFVYIHPLADGNGRTHRYLINDILCRDNAIPDGVIIPVSVAIMDDKTSRRLYDAILERVSIPLMRVARPHVSFASENKTYPDGIQSNLVFTGDGATRPAWRYPDLAPHVDYLGHVIKLTMNEHMQEEADYLRRHHRARGLIKAVLDMPDKDADRIIRSLQSNNFIVGKGLRKEFSGPEVVRQVTDEEWESFVEGVRSAFQTD</sequence>
<feature type="active site" evidence="1">
    <location>
        <position position="328"/>
    </location>
</feature>
<dbReference type="PANTHER" id="PTHR13504">
    <property type="entry name" value="FIDO DOMAIN-CONTAINING PROTEIN DDB_G0283145"/>
    <property type="match status" value="1"/>
</dbReference>